<organism evidence="1 2">
    <name type="scientific">Thiomonas delicata</name>
    <name type="common">Thiomonas cuprina</name>
    <dbReference type="NCBI Taxonomy" id="364030"/>
    <lineage>
        <taxon>Bacteria</taxon>
        <taxon>Pseudomonadati</taxon>
        <taxon>Pseudomonadota</taxon>
        <taxon>Betaproteobacteria</taxon>
        <taxon>Burkholderiales</taxon>
        <taxon>Thiomonas</taxon>
    </lineage>
</organism>
<gene>
    <name evidence="1" type="ORF">THIARS_80261</name>
</gene>
<sequence>MEVSSVEGLAIEHDLLVRFIEQWRWHQTGGDVIVVRDADDWVAGFQFRDNAVRF</sequence>
<evidence type="ECO:0000313" key="1">
    <source>
        <dbReference type="EMBL" id="SBP89737.1"/>
    </source>
</evidence>
<protein>
    <submittedName>
        <fullName evidence="1">Uncharacterized protein</fullName>
    </submittedName>
</protein>
<dbReference type="AlphaFoldDB" id="A0A238D8W8"/>
<evidence type="ECO:0000313" key="2">
    <source>
        <dbReference type="Proteomes" id="UP000214566"/>
    </source>
</evidence>
<dbReference type="EMBL" id="FLMQ01000057">
    <property type="protein sequence ID" value="SBP89737.1"/>
    <property type="molecule type" value="Genomic_DNA"/>
</dbReference>
<dbReference type="Proteomes" id="UP000214566">
    <property type="component" value="Unassembled WGS sequence"/>
</dbReference>
<accession>A0A238D8W8</accession>
<keyword evidence="2" id="KW-1185">Reference proteome</keyword>
<proteinExistence type="predicted"/>
<reference evidence="1 2" key="1">
    <citation type="submission" date="2016-06" db="EMBL/GenBank/DDBJ databases">
        <authorList>
            <person name="Kjaerup R.B."/>
            <person name="Dalgaard T.S."/>
            <person name="Juul-Madsen H.R."/>
        </authorList>
    </citation>
    <scope>NUCLEOTIDE SEQUENCE [LARGE SCALE GENOMIC DNA]</scope>
    <source>
        <strain evidence="1 2">DSM 16361</strain>
    </source>
</reference>
<name>A0A238D8W8_THIDL</name>